<keyword evidence="2 4" id="KW-0521">NADP</keyword>
<evidence type="ECO:0000259" key="5">
    <source>
        <dbReference type="Pfam" id="PF02558"/>
    </source>
</evidence>
<keyword evidence="8" id="KW-1185">Reference proteome</keyword>
<evidence type="ECO:0000256" key="1">
    <source>
        <dbReference type="ARBA" id="ARBA00007870"/>
    </source>
</evidence>
<evidence type="ECO:0000313" key="7">
    <source>
        <dbReference type="EMBL" id="OAG03653.1"/>
    </source>
</evidence>
<keyword evidence="3 4" id="KW-0560">Oxidoreductase</keyword>
<gene>
    <name evidence="7" type="ORF">CC84DRAFT_1149226</name>
</gene>
<dbReference type="InterPro" id="IPR008927">
    <property type="entry name" value="6-PGluconate_DH-like_C_sf"/>
</dbReference>
<sequence length="343" mass="37517">MTSSSKKSVLIIGGGAVGAIAALNLEVGGLASVTLVLRSNFNAVNEHGFDIKSCDHGRVNSWKPSVVRNSIPDIAKESLPSYDYIVLCTKNIPDVPPTVVDLVTPALPETNTHTTLILLQNGLHIYRPFLETHPQTPVLSGISMIGSEEIFPGQIIQDEGDKLIIGAFPNPNIDPPTSAALEFVNIYKNGGKTDCKLSEDVLHDRWRKLVYNACLNPICAILGLDTGRLRLSADGEVVEHLVRPAMWEIVEAARANGVVLDEDVVQKMIDADPLQSYLNPSMLADVKKGNLIEHENLLGEPLREGKKAGVMMPKIEMLYYMAKGIQWRTMEVRGMVEIPPKNV</sequence>
<dbReference type="GO" id="GO:0008677">
    <property type="term" value="F:2-dehydropantoate 2-reductase activity"/>
    <property type="evidence" value="ECO:0007669"/>
    <property type="project" value="UniProtKB-EC"/>
</dbReference>
<accession>A0A177C7M6</accession>
<dbReference type="InterPro" id="IPR013332">
    <property type="entry name" value="KPR_N"/>
</dbReference>
<feature type="domain" description="Ketopantoate reductase C-terminal" evidence="6">
    <location>
        <begin position="200"/>
        <end position="326"/>
    </location>
</feature>
<dbReference type="GO" id="GO:0015940">
    <property type="term" value="P:pantothenate biosynthetic process"/>
    <property type="evidence" value="ECO:0007669"/>
    <property type="project" value="InterPro"/>
</dbReference>
<dbReference type="Pfam" id="PF02558">
    <property type="entry name" value="ApbA"/>
    <property type="match status" value="1"/>
</dbReference>
<dbReference type="NCBIfam" id="TIGR00745">
    <property type="entry name" value="apbA_panE"/>
    <property type="match status" value="1"/>
</dbReference>
<dbReference type="Gene3D" id="1.10.1040.10">
    <property type="entry name" value="N-(1-d-carboxylethyl)-l-norvaline Dehydrogenase, domain 2"/>
    <property type="match status" value="1"/>
</dbReference>
<dbReference type="FunFam" id="1.10.1040.10:FF:000017">
    <property type="entry name" value="2-dehydropantoate 2-reductase"/>
    <property type="match status" value="1"/>
</dbReference>
<feature type="domain" description="Ketopantoate reductase N-terminal" evidence="5">
    <location>
        <begin position="9"/>
        <end position="169"/>
    </location>
</feature>
<dbReference type="EMBL" id="KV441554">
    <property type="protein sequence ID" value="OAG03653.1"/>
    <property type="molecule type" value="Genomic_DNA"/>
</dbReference>
<dbReference type="InParanoid" id="A0A177C7M6"/>
<dbReference type="GeneID" id="28760149"/>
<evidence type="ECO:0000256" key="4">
    <source>
        <dbReference type="RuleBase" id="RU362068"/>
    </source>
</evidence>
<dbReference type="Proteomes" id="UP000077069">
    <property type="component" value="Unassembled WGS sequence"/>
</dbReference>
<proteinExistence type="inferred from homology"/>
<dbReference type="RefSeq" id="XP_018034018.1">
    <property type="nucleotide sequence ID" value="XM_018176663.1"/>
</dbReference>
<dbReference type="InterPro" id="IPR013752">
    <property type="entry name" value="KPA_reductase"/>
</dbReference>
<evidence type="ECO:0000313" key="8">
    <source>
        <dbReference type="Proteomes" id="UP000077069"/>
    </source>
</evidence>
<comment type="catalytic activity">
    <reaction evidence="4">
        <text>(R)-pantoate + NADP(+) = 2-dehydropantoate + NADPH + H(+)</text>
        <dbReference type="Rhea" id="RHEA:16233"/>
        <dbReference type="ChEBI" id="CHEBI:11561"/>
        <dbReference type="ChEBI" id="CHEBI:15378"/>
        <dbReference type="ChEBI" id="CHEBI:15980"/>
        <dbReference type="ChEBI" id="CHEBI:57783"/>
        <dbReference type="ChEBI" id="CHEBI:58349"/>
        <dbReference type="EC" id="1.1.1.169"/>
    </reaction>
</comment>
<comment type="similarity">
    <text evidence="1 4">Belongs to the ketopantoate reductase family.</text>
</comment>
<dbReference type="SUPFAM" id="SSF51735">
    <property type="entry name" value="NAD(P)-binding Rossmann-fold domains"/>
    <property type="match status" value="1"/>
</dbReference>
<dbReference type="PANTHER" id="PTHR21708">
    <property type="entry name" value="PROBABLE 2-DEHYDROPANTOATE 2-REDUCTASE"/>
    <property type="match status" value="1"/>
</dbReference>
<protein>
    <recommendedName>
        <fullName evidence="4">2-dehydropantoate 2-reductase</fullName>
        <ecNumber evidence="4">1.1.1.169</ecNumber>
    </recommendedName>
    <alternativeName>
        <fullName evidence="4">Ketopantoate reductase</fullName>
    </alternativeName>
</protein>
<comment type="function">
    <text evidence="4">Catalyzes the NADPH-dependent reduction of ketopantoate into pantoic acid.</text>
</comment>
<evidence type="ECO:0000256" key="2">
    <source>
        <dbReference type="ARBA" id="ARBA00022857"/>
    </source>
</evidence>
<dbReference type="AlphaFoldDB" id="A0A177C7M6"/>
<reference evidence="7 8" key="1">
    <citation type="submission" date="2016-05" db="EMBL/GenBank/DDBJ databases">
        <title>Comparative analysis of secretome profiles of manganese(II)-oxidizing ascomycete fungi.</title>
        <authorList>
            <consortium name="DOE Joint Genome Institute"/>
            <person name="Zeiner C.A."/>
            <person name="Purvine S.O."/>
            <person name="Zink E.M."/>
            <person name="Wu S."/>
            <person name="Pasa-Tolic L."/>
            <person name="Chaput D.L."/>
            <person name="Haridas S."/>
            <person name="Grigoriev I.V."/>
            <person name="Santelli C.M."/>
            <person name="Hansel C.M."/>
        </authorList>
    </citation>
    <scope>NUCLEOTIDE SEQUENCE [LARGE SCALE GENOMIC DNA]</scope>
    <source>
        <strain evidence="7 8">AP3s5-JAC2a</strain>
    </source>
</reference>
<evidence type="ECO:0000259" key="6">
    <source>
        <dbReference type="Pfam" id="PF08546"/>
    </source>
</evidence>
<dbReference type="InterPro" id="IPR036291">
    <property type="entry name" value="NAD(P)-bd_dom_sf"/>
</dbReference>
<dbReference type="Gene3D" id="3.40.50.720">
    <property type="entry name" value="NAD(P)-binding Rossmann-like Domain"/>
    <property type="match status" value="1"/>
</dbReference>
<dbReference type="PANTHER" id="PTHR21708:SF30">
    <property type="entry name" value="2-DEHYDROPANTOATE 2-REDUCTASE-RELATED"/>
    <property type="match status" value="1"/>
</dbReference>
<dbReference type="EC" id="1.1.1.169" evidence="4"/>
<dbReference type="GO" id="GO:0005737">
    <property type="term" value="C:cytoplasm"/>
    <property type="evidence" value="ECO:0007669"/>
    <property type="project" value="TreeGrafter"/>
</dbReference>
<evidence type="ECO:0000256" key="3">
    <source>
        <dbReference type="ARBA" id="ARBA00023002"/>
    </source>
</evidence>
<dbReference type="FunCoup" id="A0A177C7M6">
    <property type="interactions" value="34"/>
</dbReference>
<dbReference type="InterPro" id="IPR013328">
    <property type="entry name" value="6PGD_dom2"/>
</dbReference>
<dbReference type="SUPFAM" id="SSF48179">
    <property type="entry name" value="6-phosphogluconate dehydrogenase C-terminal domain-like"/>
    <property type="match status" value="1"/>
</dbReference>
<dbReference type="InterPro" id="IPR003710">
    <property type="entry name" value="ApbA"/>
</dbReference>
<dbReference type="STRING" id="1460663.A0A177C7M6"/>
<dbReference type="OrthoDB" id="3609at2759"/>
<name>A0A177C7M6_9PLEO</name>
<dbReference type="Pfam" id="PF08546">
    <property type="entry name" value="ApbA_C"/>
    <property type="match status" value="1"/>
</dbReference>
<organism evidence="7 8">
    <name type="scientific">Paraphaeosphaeria sporulosa</name>
    <dbReference type="NCBI Taxonomy" id="1460663"/>
    <lineage>
        <taxon>Eukaryota</taxon>
        <taxon>Fungi</taxon>
        <taxon>Dikarya</taxon>
        <taxon>Ascomycota</taxon>
        <taxon>Pezizomycotina</taxon>
        <taxon>Dothideomycetes</taxon>
        <taxon>Pleosporomycetidae</taxon>
        <taxon>Pleosporales</taxon>
        <taxon>Massarineae</taxon>
        <taxon>Didymosphaeriaceae</taxon>
        <taxon>Paraphaeosphaeria</taxon>
    </lineage>
</organism>
<dbReference type="InterPro" id="IPR051402">
    <property type="entry name" value="KPR-Related"/>
</dbReference>